<keyword evidence="4" id="KW-1003">Cell membrane</keyword>
<protein>
    <recommendedName>
        <fullName evidence="3">histidine kinase</fullName>
        <ecNumber evidence="3">2.7.13.3</ecNumber>
    </recommendedName>
</protein>
<dbReference type="InterPro" id="IPR004358">
    <property type="entry name" value="Sig_transdc_His_kin-like_C"/>
</dbReference>
<evidence type="ECO:0000313" key="19">
    <source>
        <dbReference type="Proteomes" id="UP000464787"/>
    </source>
</evidence>
<organism evidence="18 19">
    <name type="scientific">Xylophilus rhododendri</name>
    <dbReference type="NCBI Taxonomy" id="2697032"/>
    <lineage>
        <taxon>Bacteria</taxon>
        <taxon>Pseudomonadati</taxon>
        <taxon>Pseudomonadota</taxon>
        <taxon>Betaproteobacteria</taxon>
        <taxon>Burkholderiales</taxon>
        <taxon>Xylophilus</taxon>
    </lineage>
</organism>
<dbReference type="InterPro" id="IPR003661">
    <property type="entry name" value="HisK_dim/P_dom"/>
</dbReference>
<dbReference type="PROSITE" id="PS50109">
    <property type="entry name" value="HIS_KIN"/>
    <property type="match status" value="1"/>
</dbReference>
<dbReference type="SUPFAM" id="SSF47384">
    <property type="entry name" value="Homodimeric domain of signal transducing histidine kinase"/>
    <property type="match status" value="1"/>
</dbReference>
<evidence type="ECO:0000256" key="15">
    <source>
        <dbReference type="SAM" id="MobiDB-lite"/>
    </source>
</evidence>
<dbReference type="SMART" id="SM00387">
    <property type="entry name" value="HATPase_c"/>
    <property type="match status" value="1"/>
</dbReference>
<accession>A0A857JAV0</accession>
<feature type="domain" description="HAMP" evidence="17">
    <location>
        <begin position="120"/>
        <end position="172"/>
    </location>
</feature>
<dbReference type="EMBL" id="CP047650">
    <property type="protein sequence ID" value="QHJ00272.1"/>
    <property type="molecule type" value="Genomic_DNA"/>
</dbReference>
<dbReference type="GO" id="GO:0000155">
    <property type="term" value="F:phosphorelay sensor kinase activity"/>
    <property type="evidence" value="ECO:0007669"/>
    <property type="project" value="InterPro"/>
</dbReference>
<dbReference type="PANTHER" id="PTHR44936:SF5">
    <property type="entry name" value="SENSOR HISTIDINE KINASE ENVZ"/>
    <property type="match status" value="1"/>
</dbReference>
<dbReference type="InterPro" id="IPR003594">
    <property type="entry name" value="HATPase_dom"/>
</dbReference>
<evidence type="ECO:0000256" key="11">
    <source>
        <dbReference type="ARBA" id="ARBA00022840"/>
    </source>
</evidence>
<dbReference type="Pfam" id="PF00512">
    <property type="entry name" value="HisKA"/>
    <property type="match status" value="1"/>
</dbReference>
<dbReference type="InterPro" id="IPR036097">
    <property type="entry name" value="HisK_dim/P_sf"/>
</dbReference>
<evidence type="ECO:0000256" key="8">
    <source>
        <dbReference type="ARBA" id="ARBA00022692"/>
    </source>
</evidence>
<comment type="catalytic activity">
    <reaction evidence="1">
        <text>ATP + protein L-histidine = ADP + protein N-phospho-L-histidine.</text>
        <dbReference type="EC" id="2.7.13.3"/>
    </reaction>
</comment>
<dbReference type="InterPro" id="IPR005467">
    <property type="entry name" value="His_kinase_dom"/>
</dbReference>
<keyword evidence="5" id="KW-0997">Cell inner membrane</keyword>
<dbReference type="SMART" id="SM00388">
    <property type="entry name" value="HisKA"/>
    <property type="match status" value="1"/>
</dbReference>
<dbReference type="PANTHER" id="PTHR44936">
    <property type="entry name" value="SENSOR PROTEIN CREC"/>
    <property type="match status" value="1"/>
</dbReference>
<dbReference type="InterPro" id="IPR050980">
    <property type="entry name" value="2C_sensor_his_kinase"/>
</dbReference>
<sequence>MKLLRAAKTRVAALAMRALPSSLFGRLALLLFVVVLASHALVLTVMVEFHPWPGFDGPPPSFEAGQGAASGTRADPGTRPPQPPGTFAHGPGGMPIDAGMLFDIGVRLTALLFAAWIGARWLSEPVQRLADAARDLGGDINRLPLAEAGTTECREATRVFNGMQARIQRQIADRDRFVAAVSHDLRTPLTRLRLRAESLPDEEDRSSFRRDIAEMDAMIRDTLDYLLGVAQAEASVRLDVEALVCSFADDHADAGLPGSIAVSGSAAPMFGQPGALRRCIGNLIENALRYGGDAEIMLKDTPQALSIAIADRGPGLAPEELENVTKAFYRVESSRNRHSGGVGLGLSIAQEIAQRHGGKLLLSNREGGGLIAELQFARNAAA</sequence>
<dbReference type="CDD" id="cd00075">
    <property type="entry name" value="HATPase"/>
    <property type="match status" value="1"/>
</dbReference>
<feature type="domain" description="Histidine kinase" evidence="16">
    <location>
        <begin position="180"/>
        <end position="380"/>
    </location>
</feature>
<evidence type="ECO:0000259" key="16">
    <source>
        <dbReference type="PROSITE" id="PS50109"/>
    </source>
</evidence>
<dbReference type="CDD" id="cd00082">
    <property type="entry name" value="HisKA"/>
    <property type="match status" value="1"/>
</dbReference>
<dbReference type="PROSITE" id="PS50885">
    <property type="entry name" value="HAMP"/>
    <property type="match status" value="1"/>
</dbReference>
<evidence type="ECO:0000256" key="12">
    <source>
        <dbReference type="ARBA" id="ARBA00022989"/>
    </source>
</evidence>
<dbReference type="InterPro" id="IPR003660">
    <property type="entry name" value="HAMP_dom"/>
</dbReference>
<name>A0A857JAV0_9BURK</name>
<dbReference type="EC" id="2.7.13.3" evidence="3"/>
<dbReference type="AlphaFoldDB" id="A0A857JAV0"/>
<dbReference type="GO" id="GO:0005524">
    <property type="term" value="F:ATP binding"/>
    <property type="evidence" value="ECO:0007669"/>
    <property type="project" value="UniProtKB-KW"/>
</dbReference>
<dbReference type="Proteomes" id="UP000464787">
    <property type="component" value="Chromosome"/>
</dbReference>
<dbReference type="GO" id="GO:0005886">
    <property type="term" value="C:plasma membrane"/>
    <property type="evidence" value="ECO:0007669"/>
    <property type="project" value="UniProtKB-SubCell"/>
</dbReference>
<dbReference type="Gene3D" id="3.30.565.10">
    <property type="entry name" value="Histidine kinase-like ATPase, C-terminal domain"/>
    <property type="match status" value="1"/>
</dbReference>
<evidence type="ECO:0000256" key="10">
    <source>
        <dbReference type="ARBA" id="ARBA00022777"/>
    </source>
</evidence>
<evidence type="ECO:0000256" key="13">
    <source>
        <dbReference type="ARBA" id="ARBA00023012"/>
    </source>
</evidence>
<evidence type="ECO:0000256" key="14">
    <source>
        <dbReference type="ARBA" id="ARBA00023136"/>
    </source>
</evidence>
<evidence type="ECO:0000256" key="6">
    <source>
        <dbReference type="ARBA" id="ARBA00022553"/>
    </source>
</evidence>
<reference evidence="18 19" key="1">
    <citation type="submission" date="2020-01" db="EMBL/GenBank/DDBJ databases">
        <title>Genome sequencing of strain KACC 21265.</title>
        <authorList>
            <person name="Heo J."/>
            <person name="Kim S.-J."/>
            <person name="Kim J.-S."/>
            <person name="Hong S.-B."/>
            <person name="Kwon S.-W."/>
        </authorList>
    </citation>
    <scope>NUCLEOTIDE SEQUENCE [LARGE SCALE GENOMIC DNA]</scope>
    <source>
        <strain evidence="18 19">KACC 21265</strain>
    </source>
</reference>
<evidence type="ECO:0000256" key="1">
    <source>
        <dbReference type="ARBA" id="ARBA00000085"/>
    </source>
</evidence>
<dbReference type="KEGG" id="xyk:GT347_21180"/>
<keyword evidence="10 18" id="KW-0418">Kinase</keyword>
<dbReference type="InterPro" id="IPR036890">
    <property type="entry name" value="HATPase_C_sf"/>
</dbReference>
<evidence type="ECO:0000256" key="9">
    <source>
        <dbReference type="ARBA" id="ARBA00022741"/>
    </source>
</evidence>
<proteinExistence type="predicted"/>
<evidence type="ECO:0000256" key="4">
    <source>
        <dbReference type="ARBA" id="ARBA00022475"/>
    </source>
</evidence>
<feature type="region of interest" description="Disordered" evidence="15">
    <location>
        <begin position="60"/>
        <end position="90"/>
    </location>
</feature>
<evidence type="ECO:0000256" key="2">
    <source>
        <dbReference type="ARBA" id="ARBA00004429"/>
    </source>
</evidence>
<evidence type="ECO:0000256" key="5">
    <source>
        <dbReference type="ARBA" id="ARBA00022519"/>
    </source>
</evidence>
<evidence type="ECO:0000259" key="17">
    <source>
        <dbReference type="PROSITE" id="PS50885"/>
    </source>
</evidence>
<keyword evidence="7" id="KW-0808">Transferase</keyword>
<dbReference type="SUPFAM" id="SSF55874">
    <property type="entry name" value="ATPase domain of HSP90 chaperone/DNA topoisomerase II/histidine kinase"/>
    <property type="match status" value="1"/>
</dbReference>
<dbReference type="SMART" id="SM00304">
    <property type="entry name" value="HAMP"/>
    <property type="match status" value="1"/>
</dbReference>
<keyword evidence="13" id="KW-0902">Two-component regulatory system</keyword>
<keyword evidence="11" id="KW-0067">ATP-binding</keyword>
<keyword evidence="9" id="KW-0547">Nucleotide-binding</keyword>
<evidence type="ECO:0000256" key="7">
    <source>
        <dbReference type="ARBA" id="ARBA00022679"/>
    </source>
</evidence>
<keyword evidence="6" id="KW-0597">Phosphoprotein</keyword>
<keyword evidence="14" id="KW-0472">Membrane</keyword>
<keyword evidence="19" id="KW-1185">Reference proteome</keyword>
<evidence type="ECO:0000313" key="18">
    <source>
        <dbReference type="EMBL" id="QHJ00272.1"/>
    </source>
</evidence>
<keyword evidence="12" id="KW-1133">Transmembrane helix</keyword>
<dbReference type="RefSeq" id="WP_160554082.1">
    <property type="nucleotide sequence ID" value="NZ_CP047650.1"/>
</dbReference>
<gene>
    <name evidence="18" type="ORF">GT347_21180</name>
</gene>
<evidence type="ECO:0000256" key="3">
    <source>
        <dbReference type="ARBA" id="ARBA00012438"/>
    </source>
</evidence>
<dbReference type="Gene3D" id="1.10.287.130">
    <property type="match status" value="1"/>
</dbReference>
<keyword evidence="8" id="KW-0812">Transmembrane</keyword>
<dbReference type="Pfam" id="PF02518">
    <property type="entry name" value="HATPase_c"/>
    <property type="match status" value="1"/>
</dbReference>
<dbReference type="PRINTS" id="PR00344">
    <property type="entry name" value="BCTRLSENSOR"/>
</dbReference>
<comment type="subcellular location">
    <subcellularLocation>
        <location evidence="2">Cell inner membrane</location>
        <topology evidence="2">Multi-pass membrane protein</topology>
    </subcellularLocation>
</comment>